<dbReference type="VEuPathDB" id="FungiDB:UMAG_00558"/>
<evidence type="ECO:0000313" key="3">
    <source>
        <dbReference type="Proteomes" id="UP000000561"/>
    </source>
</evidence>
<evidence type="ECO:0000313" key="2">
    <source>
        <dbReference type="EMBL" id="KIS72140.1"/>
    </source>
</evidence>
<sequence>MQIKKAIFAVAFGLVTASTVAGEWLKVSPGNSYDEYCKGSGTKFRSSRLCVNVKPSFFKRINEQASSFQGYISSDATGFVVIDNGQKPQIVLDTHTLKIKFYDSICASVQIWTNSAVSTVIGDQQVCYSDPYNLPDNV</sequence>
<keyword evidence="1" id="KW-0732">Signal</keyword>
<evidence type="ECO:0008006" key="4">
    <source>
        <dbReference type="Google" id="ProtNLM"/>
    </source>
</evidence>
<keyword evidence="3" id="KW-1185">Reference proteome</keyword>
<dbReference type="GeneID" id="23561822"/>
<proteinExistence type="predicted"/>
<dbReference type="KEGG" id="uma:UMAG_00558"/>
<protein>
    <recommendedName>
        <fullName evidence="4">Mig1 protein</fullName>
    </recommendedName>
</protein>
<feature type="chain" id="PRO_5002229787" description="Mig1 protein" evidence="1">
    <location>
        <begin position="23"/>
        <end position="138"/>
    </location>
</feature>
<reference evidence="2 3" key="1">
    <citation type="journal article" date="2006" name="Nature">
        <title>Insights from the genome of the biotrophic fungal plant pathogen Ustilago maydis.</title>
        <authorList>
            <person name="Kamper J."/>
            <person name="Kahmann R."/>
            <person name="Bolker M."/>
            <person name="Ma L.J."/>
            <person name="Brefort T."/>
            <person name="Saville B.J."/>
            <person name="Banuett F."/>
            <person name="Kronstad J.W."/>
            <person name="Gold S.E."/>
            <person name="Muller O."/>
            <person name="Perlin M.H."/>
            <person name="Wosten H.A."/>
            <person name="de Vries R."/>
            <person name="Ruiz-Herrera J."/>
            <person name="Reynaga-Pena C.G."/>
            <person name="Snetselaar K."/>
            <person name="McCann M."/>
            <person name="Perez-Martin J."/>
            <person name="Feldbrugge M."/>
            <person name="Basse C.W."/>
            <person name="Steinberg G."/>
            <person name="Ibeas J.I."/>
            <person name="Holloman W."/>
            <person name="Guzman P."/>
            <person name="Farman M."/>
            <person name="Stajich J.E."/>
            <person name="Sentandreu R."/>
            <person name="Gonzalez-Prieto J.M."/>
            <person name="Kennell J.C."/>
            <person name="Molina L."/>
            <person name="Schirawski J."/>
            <person name="Mendoza-Mendoza A."/>
            <person name="Greilinger D."/>
            <person name="Munch K."/>
            <person name="Rossel N."/>
            <person name="Scherer M."/>
            <person name="Vranes M."/>
            <person name="Ladendorf O."/>
            <person name="Vincon V."/>
            <person name="Fuchs U."/>
            <person name="Sandrock B."/>
            <person name="Meng S."/>
            <person name="Ho E.C."/>
            <person name="Cahill M.J."/>
            <person name="Boyce K.J."/>
            <person name="Klose J."/>
            <person name="Klosterman S.J."/>
            <person name="Deelstra H.J."/>
            <person name="Ortiz-Castellanos L."/>
            <person name="Li W."/>
            <person name="Sanchez-Alonso P."/>
            <person name="Schreier P.H."/>
            <person name="Hauser-Hahn I."/>
            <person name="Vaupel M."/>
            <person name="Koopmann E."/>
            <person name="Friedrich G."/>
            <person name="Voss H."/>
            <person name="Schluter T."/>
            <person name="Margolis J."/>
            <person name="Platt D."/>
            <person name="Swimmer C."/>
            <person name="Gnirke A."/>
            <person name="Chen F."/>
            <person name="Vysotskaia V."/>
            <person name="Mannhaupt G."/>
            <person name="Guldener U."/>
            <person name="Munsterkotter M."/>
            <person name="Haase D."/>
            <person name="Oesterheld M."/>
            <person name="Mewes H.W."/>
            <person name="Mauceli E.W."/>
            <person name="DeCaprio D."/>
            <person name="Wade C.M."/>
            <person name="Butler J."/>
            <person name="Young S."/>
            <person name="Jaffe D.B."/>
            <person name="Calvo S."/>
            <person name="Nusbaum C."/>
            <person name="Galagan J."/>
            <person name="Birren B.W."/>
        </authorList>
    </citation>
    <scope>NUCLEOTIDE SEQUENCE [LARGE SCALE GENOMIC DNA]</scope>
    <source>
        <strain evidence="3">DSM 14603 / FGSC 9021 / UM521</strain>
    </source>
</reference>
<gene>
    <name evidence="2" type="ORF">UMAG_00558</name>
</gene>
<dbReference type="InParanoid" id="A0A0D1ED42"/>
<feature type="signal peptide" evidence="1">
    <location>
        <begin position="1"/>
        <end position="22"/>
    </location>
</feature>
<dbReference type="AlphaFoldDB" id="A0A0D1ED42"/>
<dbReference type="RefSeq" id="XP_011386389.1">
    <property type="nucleotide sequence ID" value="XM_011388087.1"/>
</dbReference>
<dbReference type="Proteomes" id="UP000000561">
    <property type="component" value="Chromosome 1"/>
</dbReference>
<organism evidence="2 3">
    <name type="scientific">Mycosarcoma maydis</name>
    <name type="common">Corn smut fungus</name>
    <name type="synonym">Ustilago maydis</name>
    <dbReference type="NCBI Taxonomy" id="5270"/>
    <lineage>
        <taxon>Eukaryota</taxon>
        <taxon>Fungi</taxon>
        <taxon>Dikarya</taxon>
        <taxon>Basidiomycota</taxon>
        <taxon>Ustilaginomycotina</taxon>
        <taxon>Ustilaginomycetes</taxon>
        <taxon>Ustilaginales</taxon>
        <taxon>Ustilaginaceae</taxon>
        <taxon>Mycosarcoma</taxon>
    </lineage>
</organism>
<evidence type="ECO:0000256" key="1">
    <source>
        <dbReference type="SAM" id="SignalP"/>
    </source>
</evidence>
<dbReference type="EMBL" id="CM003140">
    <property type="protein sequence ID" value="KIS72140.1"/>
    <property type="molecule type" value="Genomic_DNA"/>
</dbReference>
<name>A0A0D1ED42_MYCMD</name>
<accession>A0A0D1ED42</accession>
<dbReference type="OrthoDB" id="2557779at2759"/>